<dbReference type="SUPFAM" id="SSF46785">
    <property type="entry name" value="Winged helix' DNA-binding domain"/>
    <property type="match status" value="1"/>
</dbReference>
<feature type="binding site" evidence="2">
    <location>
        <position position="152"/>
    </location>
    <ligand>
        <name>biotin</name>
        <dbReference type="ChEBI" id="CHEBI:57586"/>
    </ligand>
</feature>
<sequence length="372" mass="39686">MDEGRRRATGGPAAEERGAGLRAAVLAALRAAEGRRVSGGELARRLGVSRTAVWKAVEALRREGFPIEGVPRGGYVLLDRSDAPRSVDGGAGGGTEVGRTLFSEAKFASLLRTRVLGRVRRVFSEVPSTQDEAKRWAQEGAPHGALVLADAQTRGRGRHGRRWVTVPGRTLSFTLVLRYPLPLAEIPPLALTAAVALAETVVSFGGVPTLKWPNDLVLDGRKAGGILLEVEGEAERASWVLLGIGVNIGDISREIPPDLRPVVHSIAAHLAARGKEAPGREKFLAVLLEHLEVRLDEYVHEGFVSARRAFLSYAHPFRGAIRVKTTHGVVAGRMVGVGPRGELLLLPEDNPAKGANTHALLTLSAAEILGEV</sequence>
<comment type="similarity">
    <text evidence="2">Belongs to the biotin--protein ligase family.</text>
</comment>
<comment type="caution">
    <text evidence="4">The sequence shown here is derived from an EMBL/GenBank/DDBJ whole genome shotgun (WGS) entry which is preliminary data.</text>
</comment>
<name>A0A660L6F2_9BACL</name>
<feature type="DNA-binding region" description="H-T-H motif" evidence="2">
    <location>
        <begin position="39"/>
        <end position="58"/>
    </location>
</feature>
<dbReference type="SUPFAM" id="SSF55681">
    <property type="entry name" value="Class II aaRS and biotin synthetases"/>
    <property type="match status" value="1"/>
</dbReference>
<dbReference type="InterPro" id="IPR004408">
    <property type="entry name" value="Biotin_CoA_COase_ligase"/>
</dbReference>
<keyword evidence="1 2" id="KW-0436">Ligase</keyword>
<dbReference type="InterPro" id="IPR004143">
    <property type="entry name" value="BPL_LPL_catalytic"/>
</dbReference>
<dbReference type="GO" id="GO:0016740">
    <property type="term" value="F:transferase activity"/>
    <property type="evidence" value="ECO:0007669"/>
    <property type="project" value="UniProtKB-ARBA"/>
</dbReference>
<evidence type="ECO:0000256" key="2">
    <source>
        <dbReference type="HAMAP-Rule" id="MF_00978"/>
    </source>
</evidence>
<dbReference type="GO" id="GO:0005737">
    <property type="term" value="C:cytoplasm"/>
    <property type="evidence" value="ECO:0007669"/>
    <property type="project" value="TreeGrafter"/>
</dbReference>
<evidence type="ECO:0000259" key="3">
    <source>
        <dbReference type="PROSITE" id="PS51733"/>
    </source>
</evidence>
<dbReference type="InterPro" id="IPR030855">
    <property type="entry name" value="Bifunct_BirA"/>
</dbReference>
<keyword evidence="2" id="KW-0067">ATP-binding</keyword>
<dbReference type="AlphaFoldDB" id="A0A660L6F2"/>
<accession>A0A660L6F2</accession>
<dbReference type="CDD" id="cd16442">
    <property type="entry name" value="BPL"/>
    <property type="match status" value="1"/>
</dbReference>
<keyword evidence="2" id="KW-0238">DNA-binding</keyword>
<comment type="catalytic activity">
    <reaction evidence="2">
        <text>biotin + L-lysyl-[protein] + ATP = N(6)-biotinyl-L-lysyl-[protein] + AMP + diphosphate + H(+)</text>
        <dbReference type="Rhea" id="RHEA:11756"/>
        <dbReference type="Rhea" id="RHEA-COMP:9752"/>
        <dbReference type="Rhea" id="RHEA-COMP:10505"/>
        <dbReference type="ChEBI" id="CHEBI:15378"/>
        <dbReference type="ChEBI" id="CHEBI:29969"/>
        <dbReference type="ChEBI" id="CHEBI:30616"/>
        <dbReference type="ChEBI" id="CHEBI:33019"/>
        <dbReference type="ChEBI" id="CHEBI:57586"/>
        <dbReference type="ChEBI" id="CHEBI:83144"/>
        <dbReference type="ChEBI" id="CHEBI:456215"/>
        <dbReference type="EC" id="6.3.4.15"/>
    </reaction>
</comment>
<dbReference type="InterPro" id="IPR036388">
    <property type="entry name" value="WH-like_DNA-bd_sf"/>
</dbReference>
<dbReference type="InterPro" id="IPR036390">
    <property type="entry name" value="WH_DNA-bd_sf"/>
</dbReference>
<keyword evidence="5" id="KW-1185">Reference proteome</keyword>
<keyword evidence="2" id="KW-0092">Biotin</keyword>
<keyword evidence="2" id="KW-0805">Transcription regulation</keyword>
<feature type="domain" description="BPL/LPL catalytic" evidence="3">
    <location>
        <begin position="105"/>
        <end position="299"/>
    </location>
</feature>
<gene>
    <name evidence="2" type="primary">birA</name>
    <name evidence="4" type="ORF">C7438_0663</name>
</gene>
<keyword evidence="2" id="KW-0678">Repressor</keyword>
<evidence type="ECO:0000256" key="1">
    <source>
        <dbReference type="ARBA" id="ARBA00022598"/>
    </source>
</evidence>
<dbReference type="Pfam" id="PF03099">
    <property type="entry name" value="BPL_LplA_LipB"/>
    <property type="match status" value="1"/>
</dbReference>
<dbReference type="PROSITE" id="PS51733">
    <property type="entry name" value="BPL_LPL_CATALYTIC"/>
    <property type="match status" value="1"/>
</dbReference>
<dbReference type="HAMAP" id="MF_00978">
    <property type="entry name" value="Bifunct_BirA"/>
    <property type="match status" value="1"/>
</dbReference>
<evidence type="ECO:0000313" key="5">
    <source>
        <dbReference type="Proteomes" id="UP000267019"/>
    </source>
</evidence>
<keyword evidence="2" id="KW-0804">Transcription</keyword>
<comment type="caution">
    <text evidence="2">Lacks conserved residue(s) required for the propagation of feature annotation.</text>
</comment>
<keyword evidence="2" id="KW-0547">Nucleotide-binding</keyword>
<feature type="binding site" evidence="2">
    <location>
        <begin position="156"/>
        <end position="158"/>
    </location>
    <ligand>
        <name>biotin</name>
        <dbReference type="ChEBI" id="CHEBI:57586"/>
    </ligand>
</feature>
<dbReference type="GO" id="GO:0005524">
    <property type="term" value="F:ATP binding"/>
    <property type="evidence" value="ECO:0007669"/>
    <property type="project" value="UniProtKB-UniRule"/>
</dbReference>
<dbReference type="GO" id="GO:0004077">
    <property type="term" value="F:biotin--[biotin carboxyl-carrier protein] ligase activity"/>
    <property type="evidence" value="ECO:0007669"/>
    <property type="project" value="UniProtKB-UniRule"/>
</dbReference>
<dbReference type="EMBL" id="RBIJ01000001">
    <property type="protein sequence ID" value="RKQ89008.1"/>
    <property type="molecule type" value="Genomic_DNA"/>
</dbReference>
<dbReference type="GO" id="GO:0009249">
    <property type="term" value="P:protein lipoylation"/>
    <property type="evidence" value="ECO:0007669"/>
    <property type="project" value="UniProtKB-ARBA"/>
</dbReference>
<dbReference type="Proteomes" id="UP000267019">
    <property type="component" value="Unassembled WGS sequence"/>
</dbReference>
<proteinExistence type="inferred from homology"/>
<protein>
    <recommendedName>
        <fullName evidence="2">Bifunctional ligase/repressor BirA</fullName>
    </recommendedName>
    <alternativeName>
        <fullName evidence="2">Biotin--[acetyl-CoA-carboxylase] ligase</fullName>
        <ecNumber evidence="2">6.3.4.15</ecNumber>
    </alternativeName>
    <alternativeName>
        <fullName evidence="2">Biotin--protein ligase</fullName>
    </alternativeName>
    <alternativeName>
        <fullName evidence="2">Biotin-[acetyl-CoA carboxylase] synthetase</fullName>
    </alternativeName>
</protein>
<feature type="binding site" evidence="2">
    <location>
        <position position="222"/>
    </location>
    <ligand>
        <name>biotin</name>
        <dbReference type="ChEBI" id="CHEBI:57586"/>
    </ligand>
</feature>
<dbReference type="Gene3D" id="3.30.930.10">
    <property type="entry name" value="Bira Bifunctional Protein, Domain 2"/>
    <property type="match status" value="1"/>
</dbReference>
<dbReference type="InterPro" id="IPR045864">
    <property type="entry name" value="aa-tRNA-synth_II/BPL/LPL"/>
</dbReference>
<dbReference type="NCBIfam" id="TIGR00121">
    <property type="entry name" value="birA_ligase"/>
    <property type="match status" value="1"/>
</dbReference>
<dbReference type="Pfam" id="PF08279">
    <property type="entry name" value="HTH_11"/>
    <property type="match status" value="1"/>
</dbReference>
<dbReference type="PANTHER" id="PTHR12835:SF5">
    <property type="entry name" value="BIOTIN--PROTEIN LIGASE"/>
    <property type="match status" value="1"/>
</dbReference>
<organism evidence="4 5">
    <name type="scientific">Brockia lithotrophica</name>
    <dbReference type="NCBI Taxonomy" id="933949"/>
    <lineage>
        <taxon>Bacteria</taxon>
        <taxon>Bacillati</taxon>
        <taxon>Bacillota</taxon>
        <taxon>Bacilli</taxon>
        <taxon>Bacillales</taxon>
        <taxon>Bacillales Family X. Incertae Sedis</taxon>
        <taxon>Brockia</taxon>
    </lineage>
</organism>
<comment type="function">
    <text evidence="2">Acts both as a biotin--[acetyl-CoA-carboxylase] ligase and a repressor.</text>
</comment>
<dbReference type="GO" id="GO:0003677">
    <property type="term" value="F:DNA binding"/>
    <property type="evidence" value="ECO:0007669"/>
    <property type="project" value="UniProtKB-UniRule"/>
</dbReference>
<dbReference type="PANTHER" id="PTHR12835">
    <property type="entry name" value="BIOTIN PROTEIN LIGASE"/>
    <property type="match status" value="1"/>
</dbReference>
<reference evidence="4 5" key="1">
    <citation type="submission" date="2018-10" db="EMBL/GenBank/DDBJ databases">
        <title>Genomic Encyclopedia of Type Strains, Phase IV (KMG-IV): sequencing the most valuable type-strain genomes for metagenomic binning, comparative biology and taxonomic classification.</title>
        <authorList>
            <person name="Goeker M."/>
        </authorList>
    </citation>
    <scope>NUCLEOTIDE SEQUENCE [LARGE SCALE GENOMIC DNA]</scope>
    <source>
        <strain evidence="4 5">DSM 22653</strain>
    </source>
</reference>
<evidence type="ECO:0000313" key="4">
    <source>
        <dbReference type="EMBL" id="RKQ89008.1"/>
    </source>
</evidence>
<dbReference type="EC" id="6.3.4.15" evidence="2"/>
<dbReference type="GO" id="GO:0006355">
    <property type="term" value="P:regulation of DNA-templated transcription"/>
    <property type="evidence" value="ECO:0007669"/>
    <property type="project" value="UniProtKB-UniRule"/>
</dbReference>
<dbReference type="Gene3D" id="1.10.10.10">
    <property type="entry name" value="Winged helix-like DNA-binding domain superfamily/Winged helix DNA-binding domain"/>
    <property type="match status" value="1"/>
</dbReference>
<dbReference type="InterPro" id="IPR013196">
    <property type="entry name" value="HTH_11"/>
</dbReference>